<evidence type="ECO:0000256" key="6">
    <source>
        <dbReference type="ARBA" id="ARBA00022679"/>
    </source>
</evidence>
<dbReference type="NCBIfam" id="TIGR01885">
    <property type="entry name" value="Orn_aminotrans"/>
    <property type="match status" value="1"/>
</dbReference>
<gene>
    <name evidence="11" type="ORF">KFL_002220210</name>
</gene>
<comment type="cofactor">
    <cofactor evidence="1">
        <name>pyridoxal 5'-phosphate</name>
        <dbReference type="ChEBI" id="CHEBI:597326"/>
    </cofactor>
</comment>
<keyword evidence="7 10" id="KW-0663">Pyridoxal phosphate</keyword>
<evidence type="ECO:0000256" key="8">
    <source>
        <dbReference type="ARBA" id="ARBA00030587"/>
    </source>
</evidence>
<dbReference type="STRING" id="105231.A0A1Y1I8Z3"/>
<keyword evidence="5 11" id="KW-0032">Aminotransferase</keyword>
<evidence type="ECO:0000256" key="5">
    <source>
        <dbReference type="ARBA" id="ARBA00022576"/>
    </source>
</evidence>
<dbReference type="GO" id="GO:0010121">
    <property type="term" value="P:L-arginine catabolic process to proline via ornithine"/>
    <property type="evidence" value="ECO:0000318"/>
    <property type="project" value="GO_Central"/>
</dbReference>
<evidence type="ECO:0000256" key="2">
    <source>
        <dbReference type="ARBA" id="ARBA00004998"/>
    </source>
</evidence>
<dbReference type="GO" id="GO:0030170">
    <property type="term" value="F:pyridoxal phosphate binding"/>
    <property type="evidence" value="ECO:0000318"/>
    <property type="project" value="GO_Central"/>
</dbReference>
<comment type="similarity">
    <text evidence="3 10">Belongs to the class-III pyridoxal-phosphate-dependent aminotransferase family.</text>
</comment>
<dbReference type="EMBL" id="DF237171">
    <property type="protein sequence ID" value="GAQ85177.1"/>
    <property type="molecule type" value="Genomic_DNA"/>
</dbReference>
<dbReference type="GO" id="GO:0019544">
    <property type="term" value="P:L-arginine catabolic process to L-glutamate"/>
    <property type="evidence" value="ECO:0000318"/>
    <property type="project" value="GO_Central"/>
</dbReference>
<organism evidence="11 12">
    <name type="scientific">Klebsormidium nitens</name>
    <name type="common">Green alga</name>
    <name type="synonym">Ulothrix nitens</name>
    <dbReference type="NCBI Taxonomy" id="105231"/>
    <lineage>
        <taxon>Eukaryota</taxon>
        <taxon>Viridiplantae</taxon>
        <taxon>Streptophyta</taxon>
        <taxon>Klebsormidiophyceae</taxon>
        <taxon>Klebsormidiales</taxon>
        <taxon>Klebsormidiaceae</taxon>
        <taxon>Klebsormidium</taxon>
    </lineage>
</organism>
<dbReference type="InterPro" id="IPR015424">
    <property type="entry name" value="PyrdxlP-dep_Trfase"/>
</dbReference>
<dbReference type="EC" id="2.6.1.13" evidence="4"/>
<evidence type="ECO:0000256" key="7">
    <source>
        <dbReference type="ARBA" id="ARBA00022898"/>
    </source>
</evidence>
<dbReference type="Gene3D" id="3.90.1150.10">
    <property type="entry name" value="Aspartate Aminotransferase, domain 1"/>
    <property type="match status" value="1"/>
</dbReference>
<dbReference type="InterPro" id="IPR015422">
    <property type="entry name" value="PyrdxlP-dep_Trfase_small"/>
</dbReference>
<keyword evidence="12" id="KW-1185">Reference proteome</keyword>
<dbReference type="Pfam" id="PF00202">
    <property type="entry name" value="Aminotran_3"/>
    <property type="match status" value="1"/>
</dbReference>
<accession>A0A1Y1I8Z3</accession>
<evidence type="ECO:0000256" key="10">
    <source>
        <dbReference type="RuleBase" id="RU003560"/>
    </source>
</evidence>
<dbReference type="GO" id="GO:0055129">
    <property type="term" value="P:L-proline biosynthetic process"/>
    <property type="evidence" value="ECO:0007669"/>
    <property type="project" value="UniProtKB-UniPathway"/>
</dbReference>
<evidence type="ECO:0000256" key="9">
    <source>
        <dbReference type="ARBA" id="ARBA00082395"/>
    </source>
</evidence>
<dbReference type="PIRSF" id="PIRSF000521">
    <property type="entry name" value="Transaminase_4ab_Lys_Orn"/>
    <property type="match status" value="1"/>
</dbReference>
<comment type="pathway">
    <text evidence="2">Amino-acid biosynthesis; L-proline biosynthesis; L-glutamate 5-semialdehyde from L-ornithine: step 1/1.</text>
</comment>
<dbReference type="PROSITE" id="PS00600">
    <property type="entry name" value="AA_TRANSFER_CLASS_3"/>
    <property type="match status" value="1"/>
</dbReference>
<dbReference type="SUPFAM" id="SSF53383">
    <property type="entry name" value="PLP-dependent transferases"/>
    <property type="match status" value="1"/>
</dbReference>
<dbReference type="FunFam" id="3.90.1150.10:FF:000152">
    <property type="entry name" value="Ornithine aminotransferase"/>
    <property type="match status" value="1"/>
</dbReference>
<dbReference type="InterPro" id="IPR005814">
    <property type="entry name" value="Aminotrans_3"/>
</dbReference>
<dbReference type="Gene3D" id="3.40.640.10">
    <property type="entry name" value="Type I PLP-dependent aspartate aminotransferase-like (Major domain)"/>
    <property type="match status" value="1"/>
</dbReference>
<dbReference type="PANTHER" id="PTHR11986:SF18">
    <property type="entry name" value="ORNITHINE AMINOTRANSFERASE, MITOCHONDRIAL"/>
    <property type="match status" value="1"/>
</dbReference>
<dbReference type="OrthoDB" id="10261433at2759"/>
<dbReference type="FunFam" id="3.40.640.10:FF:000011">
    <property type="entry name" value="Ornithine aminotransferase"/>
    <property type="match status" value="1"/>
</dbReference>
<reference evidence="11 12" key="1">
    <citation type="journal article" date="2014" name="Nat. Commun.">
        <title>Klebsormidium flaccidum genome reveals primary factors for plant terrestrial adaptation.</title>
        <authorList>
            <person name="Hori K."/>
            <person name="Maruyama F."/>
            <person name="Fujisawa T."/>
            <person name="Togashi T."/>
            <person name="Yamamoto N."/>
            <person name="Seo M."/>
            <person name="Sato S."/>
            <person name="Yamada T."/>
            <person name="Mori H."/>
            <person name="Tajima N."/>
            <person name="Moriyama T."/>
            <person name="Ikeuchi M."/>
            <person name="Watanabe M."/>
            <person name="Wada H."/>
            <person name="Kobayashi K."/>
            <person name="Saito M."/>
            <person name="Masuda T."/>
            <person name="Sasaki-Sekimoto Y."/>
            <person name="Mashiguchi K."/>
            <person name="Awai K."/>
            <person name="Shimojima M."/>
            <person name="Masuda S."/>
            <person name="Iwai M."/>
            <person name="Nobusawa T."/>
            <person name="Narise T."/>
            <person name="Kondo S."/>
            <person name="Saito H."/>
            <person name="Sato R."/>
            <person name="Murakawa M."/>
            <person name="Ihara Y."/>
            <person name="Oshima-Yamada Y."/>
            <person name="Ohtaka K."/>
            <person name="Satoh M."/>
            <person name="Sonobe K."/>
            <person name="Ishii M."/>
            <person name="Ohtani R."/>
            <person name="Kanamori-Sato M."/>
            <person name="Honoki R."/>
            <person name="Miyazaki D."/>
            <person name="Mochizuki H."/>
            <person name="Umetsu J."/>
            <person name="Higashi K."/>
            <person name="Shibata D."/>
            <person name="Kamiya Y."/>
            <person name="Sato N."/>
            <person name="Nakamura Y."/>
            <person name="Tabata S."/>
            <person name="Ida S."/>
            <person name="Kurokawa K."/>
            <person name="Ohta H."/>
        </authorList>
    </citation>
    <scope>NUCLEOTIDE SEQUENCE [LARGE SCALE GENOMIC DNA]</scope>
    <source>
        <strain evidence="11 12">NIES-2285</strain>
    </source>
</reference>
<dbReference type="PANTHER" id="PTHR11986">
    <property type="entry name" value="AMINOTRANSFERASE CLASS III"/>
    <property type="match status" value="1"/>
</dbReference>
<evidence type="ECO:0000313" key="12">
    <source>
        <dbReference type="Proteomes" id="UP000054558"/>
    </source>
</evidence>
<dbReference type="CDD" id="cd00610">
    <property type="entry name" value="OAT_like"/>
    <property type="match status" value="1"/>
</dbReference>
<dbReference type="InterPro" id="IPR050103">
    <property type="entry name" value="Class-III_PLP-dep_AT"/>
</dbReference>
<dbReference type="AlphaFoldDB" id="A0A1Y1I8Z3"/>
<dbReference type="GO" id="GO:0042802">
    <property type="term" value="F:identical protein binding"/>
    <property type="evidence" value="ECO:0000318"/>
    <property type="project" value="GO_Central"/>
</dbReference>
<dbReference type="OMA" id="VCEGNFH"/>
<dbReference type="InterPro" id="IPR010164">
    <property type="entry name" value="Orn_aminotrans"/>
</dbReference>
<evidence type="ECO:0000313" key="11">
    <source>
        <dbReference type="EMBL" id="GAQ85177.1"/>
    </source>
</evidence>
<dbReference type="GO" id="GO:0004587">
    <property type="term" value="F:ornithine aminotransferase activity"/>
    <property type="evidence" value="ECO:0000318"/>
    <property type="project" value="GO_Central"/>
</dbReference>
<dbReference type="InterPro" id="IPR015421">
    <property type="entry name" value="PyrdxlP-dep_Trfase_major"/>
</dbReference>
<protein>
    <recommendedName>
        <fullName evidence="4">ornithine aminotransferase</fullName>
        <ecNumber evidence="4">2.6.1.13</ecNumber>
    </recommendedName>
    <alternativeName>
        <fullName evidence="9">Ornithine delta-aminotransferase</fullName>
    </alternativeName>
    <alternativeName>
        <fullName evidence="8">Ornithine--oxo-acid aminotransferase</fullName>
    </alternativeName>
</protein>
<dbReference type="Proteomes" id="UP000054558">
    <property type="component" value="Unassembled WGS sequence"/>
</dbReference>
<evidence type="ECO:0000256" key="1">
    <source>
        <dbReference type="ARBA" id="ARBA00001933"/>
    </source>
</evidence>
<dbReference type="GO" id="GO:0005737">
    <property type="term" value="C:cytoplasm"/>
    <property type="evidence" value="ECO:0000318"/>
    <property type="project" value="GO_Central"/>
</dbReference>
<dbReference type="UniPathway" id="UPA00098">
    <property type="reaction ID" value="UER00358"/>
</dbReference>
<keyword evidence="6 11" id="KW-0808">Transferase</keyword>
<name>A0A1Y1I8Z3_KLENI</name>
<dbReference type="InterPro" id="IPR049704">
    <property type="entry name" value="Aminotrans_3_PPA_site"/>
</dbReference>
<proteinExistence type="inferred from homology"/>
<evidence type="ECO:0000256" key="3">
    <source>
        <dbReference type="ARBA" id="ARBA00008954"/>
    </source>
</evidence>
<evidence type="ECO:0000256" key="4">
    <source>
        <dbReference type="ARBA" id="ARBA00012924"/>
    </source>
</evidence>
<sequence length="484" mass="52799">MAFMALRRDVFSKPLLQLHRGYRSTIFRGAVAATADSHPGNQATNELIDLEEKFSAHNYHPLPVVFAKARGADVWDPEGRHYLDFLSAYSAVNQGHCHPKIVQALIDQVQRVTLSSRAFHNDQLGRFAKKLTAIFGYEMMLPMNTGAEGVETALKVARKWGYQKKGIPKDEALIVSCCGCFHGRTLGAISMSCDNEARRGFGPEVPGHIKVDFGDIEGLRETFEEYGDRIAGFIFEPIQGEAGVVVPPEGYLRQVRELCSQHNILMIADEIQTGIARTGRMLAVDWESVRPDVVILGKAIAGGVYPVSVVLADREILLVIKPGEHGSTFGGNPVGCAVASAALDVVIDEKMAQRADTLGEEFRSHLQRVQSRFPDKISVVRGKGLLNAVVMNQAGLGKVTAWDVCVGLKERGILAKPTHETIIRLAPPLTIDGRNLKDAADALEAVLEHDLKGLERHAKARGPAHAPEPCDRCGRVAGQVETDL</sequence>